<sequence length="292" mass="33492">MQEFVYNDAEVNDHNLSTYSLEQQLWILQDQLLLGWLTTAIEVEELVDLVGLKTLRRLWTAIEGMYSCQSEVLMLQLRNKLPTTKKGSMKILDYCKKMKKIADCMCAGGFSISKKELVMCILTGLGPEYDTVRVNYTSRPPLPSLQEVKNYLSHYETTLEQQNTMAMFHSVNIVSAFNHRSTLNHNNTLTLSTSGIIPLTTMVSIQTFLTLKILVMAKLVFMREEDMMINVVEVIMEEIEVEEEVLRIASLNVRFVGLLVIWQVFVTIGIPTLEIQFFKGFMEMTICKTHKV</sequence>
<keyword evidence="1" id="KW-1133">Transmembrane helix</keyword>
<proteinExistence type="predicted"/>
<feature type="transmembrane region" description="Helical" evidence="1">
    <location>
        <begin position="196"/>
        <end position="221"/>
    </location>
</feature>
<evidence type="ECO:0000313" key="2">
    <source>
        <dbReference type="Proteomes" id="UP001652623"/>
    </source>
</evidence>
<dbReference type="RefSeq" id="XP_048323217.2">
    <property type="nucleotide sequence ID" value="XM_048467260.2"/>
</dbReference>
<protein>
    <submittedName>
        <fullName evidence="3">Uncharacterized protein LOC125420615</fullName>
    </submittedName>
</protein>
<feature type="transmembrane region" description="Helical" evidence="1">
    <location>
        <begin position="255"/>
        <end position="273"/>
    </location>
</feature>
<accession>A0ABM3I8E4</accession>
<dbReference type="Pfam" id="PF14223">
    <property type="entry name" value="Retrotran_gag_2"/>
    <property type="match status" value="1"/>
</dbReference>
<keyword evidence="1" id="KW-0472">Membrane</keyword>
<name>A0ABM3I8E4_ZIZJJ</name>
<reference evidence="3" key="1">
    <citation type="submission" date="2025-08" db="UniProtKB">
        <authorList>
            <consortium name="RefSeq"/>
        </authorList>
    </citation>
    <scope>IDENTIFICATION</scope>
    <source>
        <tissue evidence="3">Seedling</tissue>
    </source>
</reference>
<dbReference type="PANTHER" id="PTHR47481:SF10">
    <property type="entry name" value="COPIA-LIKE POLYPROTEIN_RETROTRANSPOSON"/>
    <property type="match status" value="1"/>
</dbReference>
<dbReference type="GeneID" id="125420615"/>
<organism evidence="2 3">
    <name type="scientific">Ziziphus jujuba</name>
    <name type="common">Chinese jujube</name>
    <name type="synonym">Ziziphus sativa</name>
    <dbReference type="NCBI Taxonomy" id="326968"/>
    <lineage>
        <taxon>Eukaryota</taxon>
        <taxon>Viridiplantae</taxon>
        <taxon>Streptophyta</taxon>
        <taxon>Embryophyta</taxon>
        <taxon>Tracheophyta</taxon>
        <taxon>Spermatophyta</taxon>
        <taxon>Magnoliopsida</taxon>
        <taxon>eudicotyledons</taxon>
        <taxon>Gunneridae</taxon>
        <taxon>Pentapetalae</taxon>
        <taxon>rosids</taxon>
        <taxon>fabids</taxon>
        <taxon>Rosales</taxon>
        <taxon>Rhamnaceae</taxon>
        <taxon>Paliureae</taxon>
        <taxon>Ziziphus</taxon>
    </lineage>
</organism>
<dbReference type="Proteomes" id="UP001652623">
    <property type="component" value="Chromosome 1"/>
</dbReference>
<keyword evidence="2" id="KW-1185">Reference proteome</keyword>
<gene>
    <name evidence="3" type="primary">LOC125420615</name>
</gene>
<evidence type="ECO:0000313" key="3">
    <source>
        <dbReference type="RefSeq" id="XP_048323217.2"/>
    </source>
</evidence>
<keyword evidence="1" id="KW-0812">Transmembrane</keyword>
<dbReference type="PANTHER" id="PTHR47481">
    <property type="match status" value="1"/>
</dbReference>
<evidence type="ECO:0000256" key="1">
    <source>
        <dbReference type="SAM" id="Phobius"/>
    </source>
</evidence>